<dbReference type="Gene3D" id="1.50.10.100">
    <property type="entry name" value="Chondroitin AC/alginate lyase"/>
    <property type="match status" value="1"/>
</dbReference>
<dbReference type="InterPro" id="IPR013320">
    <property type="entry name" value="ConA-like_dom_sf"/>
</dbReference>
<reference evidence="2 3" key="1">
    <citation type="submission" date="2023-02" db="EMBL/GenBank/DDBJ databases">
        <title>Genome sequence of Lentisphaera profundi SAORIC-696.</title>
        <authorList>
            <person name="Kim e."/>
            <person name="Cho J.-C."/>
            <person name="Choi A."/>
            <person name="Kang I."/>
        </authorList>
    </citation>
    <scope>NUCLEOTIDE SEQUENCE [LARGE SCALE GENOMIC DNA]</scope>
    <source>
        <strain evidence="2 3">SAORIC-696</strain>
    </source>
</reference>
<dbReference type="EMBL" id="CP117811">
    <property type="protein sequence ID" value="WDE95245.1"/>
    <property type="molecule type" value="Genomic_DNA"/>
</dbReference>
<evidence type="ECO:0000313" key="2">
    <source>
        <dbReference type="EMBL" id="WDE95245.1"/>
    </source>
</evidence>
<keyword evidence="3" id="KW-1185">Reference proteome</keyword>
<protein>
    <submittedName>
        <fullName evidence="2">FN3 associated domain-containing protein</fullName>
    </submittedName>
</protein>
<dbReference type="InterPro" id="IPR008929">
    <property type="entry name" value="Chondroitin_lyas"/>
</dbReference>
<dbReference type="Gene3D" id="2.70.98.70">
    <property type="match status" value="1"/>
</dbReference>
<dbReference type="Pfam" id="PF13385">
    <property type="entry name" value="Laminin_G_3"/>
    <property type="match status" value="1"/>
</dbReference>
<evidence type="ECO:0000313" key="3">
    <source>
        <dbReference type="Proteomes" id="UP001214250"/>
    </source>
</evidence>
<accession>A0ABY7VPS5</accession>
<dbReference type="Gene3D" id="2.60.120.200">
    <property type="match status" value="1"/>
</dbReference>
<sequence length="1569" mass="178113">MNLVRKTFFASLYFATFASQAEDISKVHKGEEKFYKGSYGAPGDYILNGELIKDLPPPLEVPVHYKAPGFDASKLSPVPKVGIHPRIIIGPEDIERFKKIHKMGSKAPRIFKLQMEQMRRDAEKWKVPANFNYRTSPWGEDSKIAGWGLYALITEDQELGEKAAKATVEHALYLEGRVDILNTDPIAAPIKDVAYDFLRREVVFGQIAYHDAYYQGGKARVEQLYKKHGATLKGYDFSGTHLSLAFEYDYAYPFMSEQERTVVRRVISKCTLGKYTTGMQIPGQMYINNHMSGAANQIYLALAIEGEKGYDPRVAKMAEWSLKNKLSYDLSSDGITYENTKGFIPMLPVLAIAKRQGPNHPKNLLKHSHLLARANSNLQHARKIYYRFSTESRRRPDGKSLDKILTGLDEARYWMASGASGSGGHLEFWSVMKHFYPEDKLVDFVWNAKLPGSLSYFEGTPKDNWSGKIHHNWFSLKAINLLTATQMTDYNKLDNLDEFKDVEKFWFDDERGITSARNDWSADSMLFHLENRIDQYYMGHESPQHGDFQVWADGIPWVSNGGGYIDTSFRNMVTVDGLAGVYAPISGDWMTAKNTEIASNSVSEMTSAYQWRKSLNGLRYLDHPGLESMPSQMQPFAKEAYSLDRFSELAYLPKIREHYDGFAHLDYGPWHGETRGPEYYYKWNDPMDHVFRTTHFARGKRPYLLIFDDLRKADDQNHQFDWRMMITGDAAIYSSNPKAKGRQASKSTNGVIGTDLIFCMADKKINRQDGNAWGLRYIEMKPKPKKGDPMLLVRILWRNTNYVFPVPNVQRSYSWNMVSVPAFGKSPEYRVMVYPYKYGENLPTTEWSDDRTRLTVQIGENIDTYDFSQTDRERTVYSMKRNGKSIIDSNARPPKPIFDSSSKFTVDQNRPNWRAPQILVDTYPVKFKNIKPGAQVYYTLDGSEPNAQSAIYDGTLIINKSCTLKAKTYQADWRYGKENWSETVSIDFEKQAPKKALTSKPQSQGLLVKGYEIKTTKFDEKGFFQGDKNSLPNIQQYTPLMTHAVKGFYIPKMNNTVDSKWMTKAFYNFSGYIQVPESGTYSFELESAGPIDFKVSDQNIILVDKQYGLSYKKRYGDIALSKGTHKFDLTVCDPVFWKGDMEEDYKINLALKAPISIEYIALADSALSRNADKLKALSPSKFSQKNIAAEKLQVLPGLIQKRYDRLDIILTEEAKQAQGRSEAKLIAASGLALEYFDVSSAKPYSVTIADLMISSNSPRKLLEYEGYIRIGKDGVYEFDLAKGSENASQLIIANKVVVRRRVNADKVNGKIALSKGLHAFRFQIAMGSSLIRMKHESESDFQTLIPAALAYDSHYKLPKITTGRNKDLPAGLIAYMPCDKLDLGSSPVLDSKGASTVISGGQIINDGIRGKALGIYGEAGFISFSGLRQREDEFTISAWIKYKDKPQDIVLWGEAYGNLTLRCRANRFIANWNRNIGNVDVSLDKNKLPADKWFHIAATYGENVTIYFNGKKIAQKQVLNYSSRKGNGFFQGGKFMHCNNKPTAVDEVRLFDSALSAEEIKKVFNIDKK</sequence>
<proteinExistence type="predicted"/>
<dbReference type="RefSeq" id="WP_274148627.1">
    <property type="nucleotide sequence ID" value="NZ_CP117811.1"/>
</dbReference>
<name>A0ABY7VPS5_9BACT</name>
<feature type="domain" description="GH29D-like beta-sandwich" evidence="1">
    <location>
        <begin position="925"/>
        <end position="969"/>
    </location>
</feature>
<gene>
    <name evidence="2" type="ORF">PQO03_05860</name>
</gene>
<organism evidence="2 3">
    <name type="scientific">Lentisphaera profundi</name>
    <dbReference type="NCBI Taxonomy" id="1658616"/>
    <lineage>
        <taxon>Bacteria</taxon>
        <taxon>Pseudomonadati</taxon>
        <taxon>Lentisphaerota</taxon>
        <taxon>Lentisphaeria</taxon>
        <taxon>Lentisphaerales</taxon>
        <taxon>Lentisphaeraceae</taxon>
        <taxon>Lentisphaera</taxon>
    </lineage>
</organism>
<dbReference type="SUPFAM" id="SSF49899">
    <property type="entry name" value="Concanavalin A-like lectins/glucanases"/>
    <property type="match status" value="1"/>
</dbReference>
<dbReference type="InterPro" id="IPR059177">
    <property type="entry name" value="GH29D-like_dom"/>
</dbReference>
<dbReference type="Proteomes" id="UP001214250">
    <property type="component" value="Chromosome 1"/>
</dbReference>
<evidence type="ECO:0000259" key="1">
    <source>
        <dbReference type="Pfam" id="PF13290"/>
    </source>
</evidence>
<dbReference type="Pfam" id="PF13290">
    <property type="entry name" value="CHB_HEX_C_1"/>
    <property type="match status" value="1"/>
</dbReference>